<dbReference type="Proteomes" id="UP000233722">
    <property type="component" value="Unassembled WGS sequence"/>
</dbReference>
<dbReference type="EMBL" id="PCHA01000037">
    <property type="protein sequence ID" value="PKU93163.1"/>
    <property type="molecule type" value="Genomic_DNA"/>
</dbReference>
<protein>
    <submittedName>
        <fullName evidence="1">Toxin RelE</fullName>
    </submittedName>
</protein>
<organism evidence="1 2">
    <name type="scientific">Bifidobacterium pseudolongum subsp. globosum</name>
    <dbReference type="NCBI Taxonomy" id="1690"/>
    <lineage>
        <taxon>Bacteria</taxon>
        <taxon>Bacillati</taxon>
        <taxon>Actinomycetota</taxon>
        <taxon>Actinomycetes</taxon>
        <taxon>Bifidobacteriales</taxon>
        <taxon>Bifidobacteriaceae</taxon>
        <taxon>Bifidobacterium</taxon>
    </lineage>
</organism>
<evidence type="ECO:0000313" key="1">
    <source>
        <dbReference type="EMBL" id="PKU93163.1"/>
    </source>
</evidence>
<sequence>MPQLTICIKYVTFSGVKALHFDAYTKKDGTTPFRDFLTTLPAKDRAKLLATITKIEEHGLAEATRQQWVKHLEGEIWEIRSQFANNIQRACYFHAERDHYIITHGFTKKTQKTPRSEIRKAQTFYKLYKQEG</sequence>
<name>A0A2N3QNC4_9BIFI</name>
<dbReference type="Pfam" id="PF05973">
    <property type="entry name" value="Gp49"/>
    <property type="match status" value="1"/>
</dbReference>
<accession>A0A2N3QNC4</accession>
<comment type="caution">
    <text evidence="1">The sequence shown here is derived from an EMBL/GenBank/DDBJ whole genome shotgun (WGS) entry which is preliminary data.</text>
</comment>
<dbReference type="AlphaFoldDB" id="A0A2N3QNC4"/>
<proteinExistence type="predicted"/>
<evidence type="ECO:0000313" key="2">
    <source>
        <dbReference type="Proteomes" id="UP000233722"/>
    </source>
</evidence>
<reference evidence="1 2" key="1">
    <citation type="submission" date="2017-10" db="EMBL/GenBank/DDBJ databases">
        <title>Bifidobacterium genomics.</title>
        <authorList>
            <person name="Lugli G.A."/>
            <person name="Milani C."/>
            <person name="Mancabelli L."/>
        </authorList>
    </citation>
    <scope>NUCLEOTIDE SEQUENCE [LARGE SCALE GENOMIC DNA]</scope>
    <source>
        <strain evidence="1 2">1747B</strain>
    </source>
</reference>
<dbReference type="InterPro" id="IPR009241">
    <property type="entry name" value="HigB-like"/>
</dbReference>
<gene>
    <name evidence="1" type="ORF">CQR45_1693</name>
</gene>